<dbReference type="InterPro" id="IPR005158">
    <property type="entry name" value="BTAD"/>
</dbReference>
<dbReference type="GO" id="GO:0003677">
    <property type="term" value="F:DNA binding"/>
    <property type="evidence" value="ECO:0007669"/>
    <property type="project" value="UniProtKB-UniRule"/>
</dbReference>
<dbReference type="Gene3D" id="1.25.40.10">
    <property type="entry name" value="Tetratricopeptide repeat domain"/>
    <property type="match status" value="2"/>
</dbReference>
<dbReference type="SUPFAM" id="SSF52540">
    <property type="entry name" value="P-loop containing nucleoside triphosphate hydrolases"/>
    <property type="match status" value="1"/>
</dbReference>
<proteinExistence type="inferred from homology"/>
<keyword evidence="2" id="KW-0805">Transcription regulation</keyword>
<evidence type="ECO:0000256" key="1">
    <source>
        <dbReference type="ARBA" id="ARBA00005820"/>
    </source>
</evidence>
<evidence type="ECO:0000256" key="4">
    <source>
        <dbReference type="ARBA" id="ARBA00023163"/>
    </source>
</evidence>
<dbReference type="SUPFAM" id="SSF48452">
    <property type="entry name" value="TPR-like"/>
    <property type="match status" value="2"/>
</dbReference>
<dbReference type="InterPro" id="IPR001867">
    <property type="entry name" value="OmpR/PhoB-type_DNA-bd"/>
</dbReference>
<dbReference type="Proteomes" id="UP001183643">
    <property type="component" value="Unassembled WGS sequence"/>
</dbReference>
<feature type="domain" description="OmpR/PhoB-type" evidence="7">
    <location>
        <begin position="1"/>
        <end position="96"/>
    </location>
</feature>
<keyword evidence="3 5" id="KW-0238">DNA-binding</keyword>
<dbReference type="SUPFAM" id="SSF55073">
    <property type="entry name" value="Nucleotide cyclase"/>
    <property type="match status" value="1"/>
</dbReference>
<dbReference type="InterPro" id="IPR036388">
    <property type="entry name" value="WH-like_DNA-bd_sf"/>
</dbReference>
<organism evidence="8 9">
    <name type="scientific">Catenuloplanes atrovinosus</name>
    <dbReference type="NCBI Taxonomy" id="137266"/>
    <lineage>
        <taxon>Bacteria</taxon>
        <taxon>Bacillati</taxon>
        <taxon>Actinomycetota</taxon>
        <taxon>Actinomycetes</taxon>
        <taxon>Micromonosporales</taxon>
        <taxon>Micromonosporaceae</taxon>
        <taxon>Catenuloplanes</taxon>
    </lineage>
</organism>
<evidence type="ECO:0000313" key="9">
    <source>
        <dbReference type="Proteomes" id="UP001183643"/>
    </source>
</evidence>
<evidence type="ECO:0000256" key="2">
    <source>
        <dbReference type="ARBA" id="ARBA00023015"/>
    </source>
</evidence>
<dbReference type="GO" id="GO:0006355">
    <property type="term" value="P:regulation of DNA-templated transcription"/>
    <property type="evidence" value="ECO:0007669"/>
    <property type="project" value="InterPro"/>
</dbReference>
<protein>
    <submittedName>
        <fullName evidence="8">DNA-binding SARP family transcriptional activator</fullName>
    </submittedName>
</protein>
<evidence type="ECO:0000256" key="5">
    <source>
        <dbReference type="PROSITE-ProRule" id="PRU01091"/>
    </source>
</evidence>
<comment type="caution">
    <text evidence="8">The sequence shown here is derived from an EMBL/GenBank/DDBJ whole genome shotgun (WGS) entry which is preliminary data.</text>
</comment>
<dbReference type="InterPro" id="IPR011990">
    <property type="entry name" value="TPR-like_helical_dom_sf"/>
</dbReference>
<dbReference type="SUPFAM" id="SSF46894">
    <property type="entry name" value="C-terminal effector domain of the bipartite response regulators"/>
    <property type="match status" value="1"/>
</dbReference>
<dbReference type="PANTHER" id="PTHR35807:SF1">
    <property type="entry name" value="TRANSCRIPTIONAL REGULATOR REDD"/>
    <property type="match status" value="1"/>
</dbReference>
<dbReference type="InterPro" id="IPR001054">
    <property type="entry name" value="A/G_cyclase"/>
</dbReference>
<dbReference type="SMART" id="SM00862">
    <property type="entry name" value="Trans_reg_C"/>
    <property type="match status" value="1"/>
</dbReference>
<dbReference type="Gene3D" id="3.30.70.1230">
    <property type="entry name" value="Nucleotide cyclase"/>
    <property type="match status" value="1"/>
</dbReference>
<dbReference type="CDD" id="cd15831">
    <property type="entry name" value="BTAD"/>
    <property type="match status" value="1"/>
</dbReference>
<gene>
    <name evidence="8" type="ORF">J2S41_003836</name>
</gene>
<dbReference type="EMBL" id="JAVDYB010000001">
    <property type="protein sequence ID" value="MDR7277058.1"/>
    <property type="molecule type" value="Genomic_DNA"/>
</dbReference>
<feature type="DNA-binding region" description="OmpR/PhoB-type" evidence="5">
    <location>
        <begin position="1"/>
        <end position="96"/>
    </location>
</feature>
<evidence type="ECO:0000313" key="8">
    <source>
        <dbReference type="EMBL" id="MDR7277058.1"/>
    </source>
</evidence>
<reference evidence="8" key="1">
    <citation type="submission" date="2023-07" db="EMBL/GenBank/DDBJ databases">
        <title>Sequencing the genomes of 1000 actinobacteria strains.</title>
        <authorList>
            <person name="Klenk H.-P."/>
        </authorList>
    </citation>
    <scope>NUCLEOTIDE SEQUENCE</scope>
    <source>
        <strain evidence="8">DSM 44707</strain>
    </source>
</reference>
<dbReference type="InterPro" id="IPR016032">
    <property type="entry name" value="Sig_transdc_resp-reg_C-effctor"/>
</dbReference>
<keyword evidence="9" id="KW-1185">Reference proteome</keyword>
<dbReference type="InterPro" id="IPR027417">
    <property type="entry name" value="P-loop_NTPase"/>
</dbReference>
<evidence type="ECO:0000256" key="3">
    <source>
        <dbReference type="ARBA" id="ARBA00023125"/>
    </source>
</evidence>
<dbReference type="AlphaFoldDB" id="A0AAE3YNH1"/>
<accession>A0AAE3YNH1</accession>
<dbReference type="Pfam" id="PF00486">
    <property type="entry name" value="Trans_reg_C"/>
    <property type="match status" value="1"/>
</dbReference>
<dbReference type="SMART" id="SM01043">
    <property type="entry name" value="BTAD"/>
    <property type="match status" value="1"/>
</dbReference>
<dbReference type="Gene3D" id="1.10.10.10">
    <property type="entry name" value="Winged helix-like DNA-binding domain superfamily/Winged helix DNA-binding domain"/>
    <property type="match status" value="1"/>
</dbReference>
<sequence length="1223" mass="130821">MQLQNAFVFLRILGPISANIGHDVNLGGPKQRLVLALLALRANHVVSVDELIDGLWNEDAPGRPRKTLQVYIAHLRGSLDSPGRIVSEPFGYRLVLGDDEFDLYRFKRLLADARAATSVDPSRAESRYREAMALWSAPALADLRAFVVVERAARPLDVLRVEAAEEHLALQVHGGRPADAVPALIELTETDPCRERPWALLMEAYYRSGCQSDALATYQRVRDLLADELGIDPGPELRRMELSVLRQDPGLGVAVPPPHATPAADERRSATFVSLGIVAFDRLAGDLDPEDLMTQVEAFRTEIRRIIGRHGGTPLAAEEGHLLACFGYPVAGEDDLCRAIRAALAAARPIAPGPIAGVSAGVHTGLAVFRTGGEAGVFGHTPALAGRLQRVTGAGDVRVSAEAVALAAGWFTFSRDGCSADGSFVVVGEKAPLAGEASGGFMRGRDAALAEIRRAVTGRRGPAVVLLLGEAGIGKTLLIGRALDELGGRRPGDGMPVLRGDRHRRDQPLHPVAAALTARYRDLAQLSLELGQAGPAGNDAVVLLPTLGELAGWAASPQPSALTGAARRRAVAAWLLACAGDHPVRLVVDDLHDVDEETRELLENVVAEMTDGVVLIASRTDDLPPRLASMACRVRLHRLREQDGRALVLHTAGARRLHTATVNQIVQRCDGHPLYLRELTLAAVAAAPSAEGAAVEVPASLRASLFARLDTLGPAKALAQRCAVVGGPFGRALAARLCDESTTSGADPATLTRELAELVAAGVLRRTDNYGEELYTYSHALLEDCAYASLPRRVRVELHRRIAEWMGSASSMSCEPGRWADHLAAAGDPGSAVGLFVQAAQQAVAAARFFESSTYLRRALHLIPQTPAGIERDRLELTASLLLAGSMLMTNFIDDEVHRLAARARDLAVPLGQPDLRHVTDLVLIAALRGLGRYDEAARHGSQALSALPPDCAPETAGGLRRFHAVTLVLTGRLAEAAELSDPDLATARSPKQQTTSPLGVFVETNTACLELSLTGLAAFTQDRPDRCDRLFAGARRIARDANAADGSCFTDLSYAITQQLVGDAPSTHGLAESSLESAIELGRDNFVIWAQVMLGWAVSVGGNPREGIKLMEEALDHTTGSRSLLPYFHAVAATVELAAGRRAEARDRALAAVRLAERTGERLLLPYIHLVTADAFAAAHSPAAEITERRRLAHDVAERQGQRWFVRRIAEIQARTDALAVI</sequence>
<name>A0AAE3YNH1_9ACTN</name>
<comment type="similarity">
    <text evidence="1">Belongs to the AfsR/DnrI/RedD regulatory family.</text>
</comment>
<dbReference type="Gene3D" id="3.40.50.300">
    <property type="entry name" value="P-loop containing nucleotide triphosphate hydrolases"/>
    <property type="match status" value="1"/>
</dbReference>
<dbReference type="InterPro" id="IPR041664">
    <property type="entry name" value="AAA_16"/>
</dbReference>
<dbReference type="Pfam" id="PF13191">
    <property type="entry name" value="AAA_16"/>
    <property type="match status" value="1"/>
</dbReference>
<evidence type="ECO:0000259" key="7">
    <source>
        <dbReference type="PROSITE" id="PS51755"/>
    </source>
</evidence>
<dbReference type="GO" id="GO:0009190">
    <property type="term" value="P:cyclic nucleotide biosynthetic process"/>
    <property type="evidence" value="ECO:0007669"/>
    <property type="project" value="InterPro"/>
</dbReference>
<dbReference type="PROSITE" id="PS50125">
    <property type="entry name" value="GUANYLATE_CYCLASE_2"/>
    <property type="match status" value="1"/>
</dbReference>
<dbReference type="InterPro" id="IPR051677">
    <property type="entry name" value="AfsR-DnrI-RedD_regulator"/>
</dbReference>
<dbReference type="GO" id="GO:0004016">
    <property type="term" value="F:adenylate cyclase activity"/>
    <property type="evidence" value="ECO:0007669"/>
    <property type="project" value="UniProtKB-ARBA"/>
</dbReference>
<dbReference type="InterPro" id="IPR029787">
    <property type="entry name" value="Nucleotide_cyclase"/>
</dbReference>
<feature type="domain" description="Guanylate cyclase" evidence="6">
    <location>
        <begin position="271"/>
        <end position="389"/>
    </location>
</feature>
<keyword evidence="4" id="KW-0804">Transcription</keyword>
<dbReference type="GO" id="GO:0000160">
    <property type="term" value="P:phosphorelay signal transduction system"/>
    <property type="evidence" value="ECO:0007669"/>
    <property type="project" value="InterPro"/>
</dbReference>
<dbReference type="RefSeq" id="WP_310369261.1">
    <property type="nucleotide sequence ID" value="NZ_JAVDYB010000001.1"/>
</dbReference>
<dbReference type="PROSITE" id="PS51755">
    <property type="entry name" value="OMPR_PHOB"/>
    <property type="match status" value="1"/>
</dbReference>
<dbReference type="PANTHER" id="PTHR35807">
    <property type="entry name" value="TRANSCRIPTIONAL REGULATOR REDD-RELATED"/>
    <property type="match status" value="1"/>
</dbReference>
<dbReference type="Pfam" id="PF03704">
    <property type="entry name" value="BTAD"/>
    <property type="match status" value="1"/>
</dbReference>
<evidence type="ECO:0000259" key="6">
    <source>
        <dbReference type="PROSITE" id="PS50125"/>
    </source>
</evidence>